<evidence type="ECO:0000313" key="3">
    <source>
        <dbReference type="Proteomes" id="UP000288805"/>
    </source>
</evidence>
<dbReference type="Proteomes" id="UP000288805">
    <property type="component" value="Unassembled WGS sequence"/>
</dbReference>
<dbReference type="EMBL" id="QGNW01000369">
    <property type="protein sequence ID" value="RVW74476.1"/>
    <property type="molecule type" value="Genomic_DNA"/>
</dbReference>
<feature type="region of interest" description="Disordered" evidence="1">
    <location>
        <begin position="1"/>
        <end position="22"/>
    </location>
</feature>
<feature type="region of interest" description="Disordered" evidence="1">
    <location>
        <begin position="1654"/>
        <end position="1694"/>
    </location>
</feature>
<dbReference type="PANTHER" id="PTHR35764">
    <property type="entry name" value="PROTEIN SHORTAGE IN CHIASMATA 1"/>
    <property type="match status" value="1"/>
</dbReference>
<feature type="compositionally biased region" description="Polar residues" evidence="1">
    <location>
        <begin position="1"/>
        <end position="13"/>
    </location>
</feature>
<evidence type="ECO:0000256" key="1">
    <source>
        <dbReference type="SAM" id="MobiDB-lite"/>
    </source>
</evidence>
<reference evidence="2 3" key="1">
    <citation type="journal article" date="2018" name="PLoS Genet.">
        <title>Population sequencing reveals clonal diversity and ancestral inbreeding in the grapevine cultivar Chardonnay.</title>
        <authorList>
            <person name="Roach M.J."/>
            <person name="Johnson D.L."/>
            <person name="Bohlmann J."/>
            <person name="van Vuuren H.J."/>
            <person name="Jones S.J."/>
            <person name="Pretorius I.S."/>
            <person name="Schmidt S.A."/>
            <person name="Borneman A.R."/>
        </authorList>
    </citation>
    <scope>NUCLEOTIDE SEQUENCE [LARGE SCALE GENOMIC DNA]</scope>
    <source>
        <strain evidence="3">cv. Chardonnay</strain>
        <tissue evidence="2">Leaf</tissue>
    </source>
</reference>
<accession>A0A438GQJ7</accession>
<sequence>MRTRFLTTNYFTPSASSSSSSSRAPETLTFLHLPVPHPPPPTLCNFEDILCSSFHSVLSFSLAIDRLPIDAALSRLFSDVLPQIIEGGVAGFTYDERRSFMAGGAEIRSLEEFTVVKALDTMLKDKTGRSVVFFSFFSQQSNRGLLIPSTFLFLPDSWKSLLEKKLRPLMRKGRWRVTENHSMSLQEGNKITIDHGDENKFQIVQFDTPELDMLLENAWLFENEEMQIPLEVPDIENNLDMLKPGLKMQYPHVVLESVYSVYSVEDITVNYPMDQKTYMLEDASSIQEQIHCCHSTFPLLEVDETNLGISTTLSVDDELLLHFENIKSHCWTQKEDVMVDGKELLGSMEIMLEYFSGHCSSKQCLKYELTSQNLFLEMDIFMSTLENSHFEGNSEFLPRISDNFSFSSLSPIHFQEFQILDTDSSQFLEVFSMLQTDDEPGACGQLFMEHMNVKNFHELIVSHELALVDDTFKALPVPGFTDHEKIMSVHAIVEEILAELKSQPLSASDGIYLDWHLLEEDKCNSVIYSTYRKMFEGIDSYSIDSDLKTVDCGMLVFDFVFSGDTSNMEDIEESKESLNMLSGGNSMLNGHLIGGTSSKLLDIGRRKAGDEELSSHTTAEKVSSLFKSWYQFSDLEFFLNPQKAPGRANIEPAIKDIDNKAAIPMVSSSDQIAVCASTEVQFQKWDIRLYQVKLSDNIVAIISILQKNYLTILENNTELKKMLDLFLDADSYQLLRLPKERLMDCIKKLCSQRSPLAHGDESIMTLVTLYAIKQVAWYLCFYGIHTTHLYLDKLYQNLEYLKCRLSLLQSLIEDAHEKADKELTRSHPSLSVIQGILQSNAATGNLKVLIVAEQVFWLSLKKLLTSMRISFNELQNFHMHNKNHPDACESNEFTDGKIDDLLHSDCLIASQEHISASFPFNKFGIILEYGGSHVSSRISTISPKLAGLPCLYHLKMDLEDFSIPKALCEGFDMPQNVGNTMEGMIQSIGALHGHINDQKSKNKVEDLVAVNEVDACCMPLPVSREQSIMEFLHSQPSMPSFPGTVIVVNTQNFDKEMLISRRSTYQRILAMEKEGTQVVERDSSLPVDVIISADICLVWYDCSNIGKKTTTLDEASSCLPLCVEDIATNVLTLLSFTFSGCILVFEGEINFLAAIMESSDGLYAAAASLGIDLQLFCSYSSELTDEIILSSVGYATELTRCLYTKMPESETLAESFLTKFPSINPLTAHAILSSGGMLVEFLEWSHERRIQAIQKYRVPDESVTLLSALCRYGEREDSKSGITECSSSVSSAPDSENFHYKIESERKKLKCIGSPSKNDIHRDGFLNFESLNQFTNFTDFGLNTSQVSKQYGDSWMSNGPEMLDGIKHSSSSLNNKWFGPKQGLEMATMKNPSTLFKPNDSQVLKGSEMLYEVKKPGLSLNDKLLGERRGSDAATRDWHNNNNPEDLHNDFKGEVIDLNDSFLIGEDFSSIAKSSRFSPLVLELEEDPAAGKSKTSRRLSFSNSSHPTFPTAAEINSNSDIWTTLKDQKQSLGKGIVEFEDTEFGKGDLPMKHQKQLLEGSMHRSAKDFCGPSFQEKDTHYSGTPLSNALNSVHLQQGSPWTIEFLNRVREKSKLRQQSLPCDRSGPCFEYSDNISKVSKRKSPSILEFYKYQGGSSRSTSKKVSEQKGQKRPFQPSRSYKKGNASASSCPTWTPIDKRARQTLSFATNGSGRQTKLVWGDGNAQCLNKRF</sequence>
<evidence type="ECO:0000313" key="2">
    <source>
        <dbReference type="EMBL" id="RVW74476.1"/>
    </source>
</evidence>
<gene>
    <name evidence="2" type="primary">SHOC1_0</name>
    <name evidence="2" type="ORF">CK203_054527</name>
</gene>
<protein>
    <submittedName>
        <fullName evidence="2">Protein shortage in CHIASMATA 1</fullName>
    </submittedName>
</protein>
<dbReference type="InterPro" id="IPR038824">
    <property type="entry name" value="SHOC1-like"/>
</dbReference>
<proteinExistence type="predicted"/>
<dbReference type="PANTHER" id="PTHR35764:SF1">
    <property type="entry name" value="PROTEIN SHORTAGE IN CHIASMATA 1"/>
    <property type="match status" value="1"/>
</dbReference>
<name>A0A438GQJ7_VITVI</name>
<organism evidence="2 3">
    <name type="scientific">Vitis vinifera</name>
    <name type="common">Grape</name>
    <dbReference type="NCBI Taxonomy" id="29760"/>
    <lineage>
        <taxon>Eukaryota</taxon>
        <taxon>Viridiplantae</taxon>
        <taxon>Streptophyta</taxon>
        <taxon>Embryophyta</taxon>
        <taxon>Tracheophyta</taxon>
        <taxon>Spermatophyta</taxon>
        <taxon>Magnoliopsida</taxon>
        <taxon>eudicotyledons</taxon>
        <taxon>Gunneridae</taxon>
        <taxon>Pentapetalae</taxon>
        <taxon>rosids</taxon>
        <taxon>Vitales</taxon>
        <taxon>Vitaceae</taxon>
        <taxon>Viteae</taxon>
        <taxon>Vitis</taxon>
    </lineage>
</organism>
<dbReference type="GO" id="GO:0007131">
    <property type="term" value="P:reciprocal meiotic recombination"/>
    <property type="evidence" value="ECO:0007669"/>
    <property type="project" value="InterPro"/>
</dbReference>
<comment type="caution">
    <text evidence="2">The sequence shown here is derived from an EMBL/GenBank/DDBJ whole genome shotgun (WGS) entry which is preliminary data.</text>
</comment>